<accession>A0A1V9A7X6</accession>
<proteinExistence type="predicted"/>
<evidence type="ECO:0000256" key="1">
    <source>
        <dbReference type="SAM" id="SignalP"/>
    </source>
</evidence>
<reference evidence="2 3" key="1">
    <citation type="submission" date="2017-02" db="EMBL/GenBank/DDBJ databases">
        <title>Draft genome of Saccharomonospora sp. 154.</title>
        <authorList>
            <person name="Alonso-Carmona G.S."/>
            <person name="De La Haba R."/>
            <person name="Vera-Gargallo B."/>
            <person name="Sandoval-Trujillo A.H."/>
            <person name="Ramirez-Duran N."/>
            <person name="Ventosa A."/>
        </authorList>
    </citation>
    <scope>NUCLEOTIDE SEQUENCE [LARGE SCALE GENOMIC DNA]</scope>
    <source>
        <strain evidence="2 3">LRS4.154</strain>
    </source>
</reference>
<organism evidence="2 3">
    <name type="scientific">Saccharomonospora piscinae</name>
    <dbReference type="NCBI Taxonomy" id="687388"/>
    <lineage>
        <taxon>Bacteria</taxon>
        <taxon>Bacillati</taxon>
        <taxon>Actinomycetota</taxon>
        <taxon>Actinomycetes</taxon>
        <taxon>Pseudonocardiales</taxon>
        <taxon>Pseudonocardiaceae</taxon>
        <taxon>Saccharomonospora</taxon>
    </lineage>
</organism>
<comment type="caution">
    <text evidence="2">The sequence shown here is derived from an EMBL/GenBank/DDBJ whole genome shotgun (WGS) entry which is preliminary data.</text>
</comment>
<gene>
    <name evidence="2" type="ORF">B1813_11670</name>
</gene>
<dbReference type="EMBL" id="MWIH01000005">
    <property type="protein sequence ID" value="OQO93225.1"/>
    <property type="molecule type" value="Genomic_DNA"/>
</dbReference>
<evidence type="ECO:0000313" key="3">
    <source>
        <dbReference type="Proteomes" id="UP000192591"/>
    </source>
</evidence>
<dbReference type="Proteomes" id="UP000192591">
    <property type="component" value="Unassembled WGS sequence"/>
</dbReference>
<dbReference type="AlphaFoldDB" id="A0A1V9A7X6"/>
<feature type="chain" id="PRO_5039419314" description="Lipoprotein" evidence="1">
    <location>
        <begin position="23"/>
        <end position="210"/>
    </location>
</feature>
<evidence type="ECO:0008006" key="4">
    <source>
        <dbReference type="Google" id="ProtNLM"/>
    </source>
</evidence>
<evidence type="ECO:0000313" key="2">
    <source>
        <dbReference type="EMBL" id="OQO93225.1"/>
    </source>
</evidence>
<protein>
    <recommendedName>
        <fullName evidence="4">Lipoprotein</fullName>
    </recommendedName>
</protein>
<keyword evidence="1" id="KW-0732">Signal</keyword>
<sequence>MACLAVAAALATGCTTSPAATAEPVQRTHTVVFDPYGEHGDPAAGLRVTDEVSARCENSLLSPENPLARRCFTNETTVALDPCFVPAGPVLVRAPGDGDAQLTSVDTVALCLADPAQSELTRVYVLHDNGEQPRDSAAFDPHWFLELADGTRCAKIFGVRETVEGHHLSYRCDEGQLYGMLDEAGTVWTIHHRAEGDDELDVAEVRTVWK</sequence>
<feature type="signal peptide" evidence="1">
    <location>
        <begin position="1"/>
        <end position="22"/>
    </location>
</feature>
<keyword evidence="3" id="KW-1185">Reference proteome</keyword>
<name>A0A1V9A7X6_SACPI</name>